<dbReference type="GO" id="GO:0005524">
    <property type="term" value="F:ATP binding"/>
    <property type="evidence" value="ECO:0007669"/>
    <property type="project" value="UniProtKB-UniRule"/>
</dbReference>
<feature type="binding site" evidence="7">
    <location>
        <position position="299"/>
    </location>
    <ligand>
        <name>N(1)-(5-phospho-beta-D-ribosyl)glycinamide</name>
        <dbReference type="ChEBI" id="CHEBI:143788"/>
    </ligand>
</feature>
<dbReference type="NCBIfam" id="TIGR01142">
    <property type="entry name" value="purT"/>
    <property type="match status" value="1"/>
</dbReference>
<evidence type="ECO:0000313" key="9">
    <source>
        <dbReference type="EMBL" id="AJA07884.1"/>
    </source>
</evidence>
<dbReference type="InterPro" id="IPR005862">
    <property type="entry name" value="PurT"/>
</dbReference>
<dbReference type="InterPro" id="IPR011054">
    <property type="entry name" value="Rudment_hybrid_motif"/>
</dbReference>
<comment type="pathway">
    <text evidence="7">Purine metabolism; IMP biosynthesis via de novo pathway; N(2)-formyl-N(1)-(5-phospho-D-ribosyl)glycinamide from N(1)-(5-phospho-D-ribosyl)glycinamide (formate route): step 1/1.</text>
</comment>
<evidence type="ECO:0000256" key="6">
    <source>
        <dbReference type="ARBA" id="ARBA00022842"/>
    </source>
</evidence>
<dbReference type="InterPro" id="IPR011761">
    <property type="entry name" value="ATP-grasp"/>
</dbReference>
<dbReference type="Pfam" id="PF22660">
    <property type="entry name" value="RS_preATP-grasp-like"/>
    <property type="match status" value="1"/>
</dbReference>
<dbReference type="PANTHER" id="PTHR43055:SF1">
    <property type="entry name" value="FORMATE-DEPENDENT PHOSPHORIBOSYLGLYCINAMIDE FORMYLTRANSFERASE"/>
    <property type="match status" value="1"/>
</dbReference>
<sequence>MAEAAPPCVPNLAPNVDGKTVMTPTATILLLGSGELGREFVISAKRLGCRVIACDSYEGAPAMQVADAFEVFSMLDGDALRATIEKYRPNHIVPEVEAIRTEILAQVEAEGFHVVPSARAAQLTMNRDAIRDLAASELGLKTSTFEYATSREELVAAAERIGFPLVVKPVMSSSGKGQSTVKDAAGIDAAWDYAAAGMRGDRLRVIAEAFIDFDYEITLLTVRHKDGVSFCPPIGHRQERGDYRESWQPAAMSDAALAAAQAMATKVVDALGGHGIFGVEYFVKGDEVIFSELSPRPHDTGMVTLISQSLSEFDLHARAILGLPIPAIAVPDASASAVLLADRDAQDFAITGLADALAAPDAATSVDARIFSKPVTRPYRRMGVALARVAGGTTDDARAAAVAAAGKLAIDYR</sequence>
<dbReference type="InterPro" id="IPR048740">
    <property type="entry name" value="PurT_C"/>
</dbReference>
<dbReference type="PANTHER" id="PTHR43055">
    <property type="entry name" value="FORMATE-DEPENDENT PHOSPHORIBOSYLGLYCINAMIDE FORMYLTRANSFERASE"/>
    <property type="match status" value="1"/>
</dbReference>
<evidence type="ECO:0000313" key="10">
    <source>
        <dbReference type="Proteomes" id="UP000030907"/>
    </source>
</evidence>
<feature type="binding site" evidence="7">
    <location>
        <position position="95"/>
    </location>
    <ligand>
        <name>N(1)-(5-phospho-beta-D-ribosyl)glycinamide</name>
        <dbReference type="ChEBI" id="CHEBI:143788"/>
    </ligand>
</feature>
<feature type="binding site" evidence="7">
    <location>
        <position position="168"/>
    </location>
    <ligand>
        <name>ATP</name>
        <dbReference type="ChEBI" id="CHEBI:30616"/>
    </ligand>
</feature>
<dbReference type="SUPFAM" id="SSF51246">
    <property type="entry name" value="Rudiment single hybrid motif"/>
    <property type="match status" value="1"/>
</dbReference>
<feature type="binding site" evidence="7">
    <location>
        <begin position="208"/>
        <end position="211"/>
    </location>
    <ligand>
        <name>ATP</name>
        <dbReference type="ChEBI" id="CHEBI:30616"/>
    </ligand>
</feature>
<dbReference type="Gene3D" id="3.40.50.20">
    <property type="match status" value="1"/>
</dbReference>
<feature type="binding site" evidence="7">
    <location>
        <position position="373"/>
    </location>
    <ligand>
        <name>N(1)-(5-phospho-beta-D-ribosyl)glycinamide</name>
        <dbReference type="ChEBI" id="CHEBI:143788"/>
    </ligand>
</feature>
<dbReference type="Gene3D" id="3.30.470.20">
    <property type="entry name" value="ATP-grasp fold, B domain"/>
    <property type="match status" value="1"/>
</dbReference>
<dbReference type="GO" id="GO:0004644">
    <property type="term" value="F:phosphoribosylglycinamide formyltransferase activity"/>
    <property type="evidence" value="ECO:0007669"/>
    <property type="project" value="UniProtKB-UniRule"/>
</dbReference>
<keyword evidence="1 7" id="KW-0436">Ligase</keyword>
<dbReference type="Proteomes" id="UP000030907">
    <property type="component" value="Chromosome"/>
</dbReference>
<dbReference type="PROSITE" id="PS50975">
    <property type="entry name" value="ATP_GRASP"/>
    <property type="match status" value="1"/>
</dbReference>
<feature type="binding site" evidence="7">
    <location>
        <position position="280"/>
    </location>
    <ligand>
        <name>Mg(2+)</name>
        <dbReference type="ChEBI" id="CHEBI:18420"/>
    </ligand>
</feature>
<evidence type="ECO:0000256" key="5">
    <source>
        <dbReference type="ARBA" id="ARBA00022840"/>
    </source>
</evidence>
<reference evidence="9 10" key="1">
    <citation type="journal article" date="2015" name="Int. J. Syst. Evol. Microbiol.">
        <title>Description of Sphingopyxis fribergensis sp. nov. - a soil bacterium with the ability to degrade styrene and phenylacetic acid.</title>
        <authorList>
            <person name="Oelschlagel M."/>
            <person name="Ruckert C."/>
            <person name="Kalinowski J."/>
            <person name="Schmidt G."/>
            <person name="Schlomann M."/>
            <person name="Tischler D."/>
        </authorList>
    </citation>
    <scope>NUCLEOTIDE SEQUENCE [LARGE SCALE GENOMIC DNA]</scope>
    <source>
        <strain evidence="9 10">Kp5.2</strain>
    </source>
</reference>
<keyword evidence="2 7" id="KW-0479">Metal-binding</keyword>
<dbReference type="EC" id="6.3.1.21" evidence="7"/>
<feature type="binding site" evidence="7">
    <location>
        <begin position="380"/>
        <end position="381"/>
    </location>
    <ligand>
        <name>N(1)-(5-phospho-beta-D-ribosyl)glycinamide</name>
        <dbReference type="ChEBI" id="CHEBI:143788"/>
    </ligand>
</feature>
<evidence type="ECO:0000256" key="2">
    <source>
        <dbReference type="ARBA" id="ARBA00022723"/>
    </source>
</evidence>
<dbReference type="GO" id="GO:0000287">
    <property type="term" value="F:magnesium ion binding"/>
    <property type="evidence" value="ECO:0007669"/>
    <property type="project" value="UniProtKB-UniRule"/>
</dbReference>
<dbReference type="SUPFAM" id="SSF56059">
    <property type="entry name" value="Glutathione synthetase ATP-binding domain-like"/>
    <property type="match status" value="1"/>
</dbReference>
<dbReference type="InterPro" id="IPR016185">
    <property type="entry name" value="PreATP-grasp_dom_sf"/>
</dbReference>
<proteinExistence type="inferred from homology"/>
<comment type="function">
    <text evidence="7">Involved in the de novo purine biosynthesis. Catalyzes the transfer of formate to 5-phospho-ribosyl-glycinamide (GAR), producing 5-phospho-ribosyl-N-formylglycinamide (FGAR). Formate is provided by PurU via hydrolysis of 10-formyl-tetrahydrofolate.</text>
</comment>
<feature type="domain" description="ATP-grasp" evidence="8">
    <location>
        <begin position="132"/>
        <end position="321"/>
    </location>
</feature>
<dbReference type="GO" id="GO:0043815">
    <property type="term" value="F:phosphoribosylglycinamide formyltransferase 2 activity"/>
    <property type="evidence" value="ECO:0007669"/>
    <property type="project" value="UniProtKB-UniRule"/>
</dbReference>
<feature type="binding site" evidence="7">
    <location>
        <position position="216"/>
    </location>
    <ligand>
        <name>ATP</name>
        <dbReference type="ChEBI" id="CHEBI:30616"/>
    </ligand>
</feature>
<dbReference type="InterPro" id="IPR054350">
    <property type="entry name" value="PurT/PurK_preATP-grasp"/>
</dbReference>
<protein>
    <recommendedName>
        <fullName evidence="7">Formate-dependent phosphoribosylglycinamide formyltransferase</fullName>
        <ecNumber evidence="7">6.3.1.21</ecNumber>
    </recommendedName>
    <alternativeName>
        <fullName evidence="7">5'-phosphoribosylglycinamide transformylase 2</fullName>
    </alternativeName>
    <alternativeName>
        <fullName evidence="7">Formate-dependent GAR transformylase</fullName>
    </alternativeName>
    <alternativeName>
        <fullName evidence="7">GAR transformylase 2</fullName>
        <shortName evidence="7">GART 2</shortName>
    </alternativeName>
    <alternativeName>
        <fullName evidence="7">Non-folate glycinamide ribonucleotide transformylase</fullName>
    </alternativeName>
    <alternativeName>
        <fullName evidence="7">Phosphoribosylglycinamide formyltransferase 2</fullName>
    </alternativeName>
</protein>
<dbReference type="STRING" id="1515612.SKP52_04785"/>
<comment type="similarity">
    <text evidence="7">Belongs to the PurK/PurT family.</text>
</comment>
<dbReference type="Pfam" id="PF21244">
    <property type="entry name" value="PurT_C"/>
    <property type="match status" value="1"/>
</dbReference>
<dbReference type="NCBIfam" id="NF006766">
    <property type="entry name" value="PRK09288.1"/>
    <property type="match status" value="1"/>
</dbReference>
<evidence type="ECO:0000256" key="1">
    <source>
        <dbReference type="ARBA" id="ARBA00022598"/>
    </source>
</evidence>
<dbReference type="GO" id="GO:0006189">
    <property type="term" value="P:'de novo' IMP biosynthetic process"/>
    <property type="evidence" value="ECO:0007669"/>
    <property type="project" value="UniProtKB-UniRule"/>
</dbReference>
<dbReference type="InterPro" id="IPR003135">
    <property type="entry name" value="ATP-grasp_carboxylate-amine"/>
</dbReference>
<keyword evidence="5 7" id="KW-0067">ATP-binding</keyword>
<dbReference type="KEGG" id="sphk:SKP52_04785"/>
<evidence type="ECO:0000256" key="3">
    <source>
        <dbReference type="ARBA" id="ARBA00022741"/>
    </source>
</evidence>
<dbReference type="HOGENOM" id="CLU_011534_1_3_5"/>
<dbReference type="AlphaFoldDB" id="A0A0A7PD55"/>
<feature type="binding site" evidence="7">
    <location>
        <position position="292"/>
    </location>
    <ligand>
        <name>Mg(2+)</name>
        <dbReference type="ChEBI" id="CHEBI:18420"/>
    </ligand>
</feature>
<dbReference type="EMBL" id="CP009122">
    <property type="protein sequence ID" value="AJA07884.1"/>
    <property type="molecule type" value="Genomic_DNA"/>
</dbReference>
<feature type="binding site" evidence="7">
    <location>
        <begin position="35"/>
        <end position="36"/>
    </location>
    <ligand>
        <name>N(1)-(5-phospho-beta-D-ribosyl)glycinamide</name>
        <dbReference type="ChEBI" id="CHEBI:143788"/>
    </ligand>
</feature>
<evidence type="ECO:0000256" key="7">
    <source>
        <dbReference type="HAMAP-Rule" id="MF_01643"/>
    </source>
</evidence>
<keyword evidence="10" id="KW-1185">Reference proteome</keyword>
<gene>
    <name evidence="7 9" type="primary">purT</name>
    <name evidence="9" type="ORF">SKP52_04785</name>
</gene>
<organism evidence="9 10">
    <name type="scientific">Sphingopyxis fribergensis</name>
    <dbReference type="NCBI Taxonomy" id="1515612"/>
    <lineage>
        <taxon>Bacteria</taxon>
        <taxon>Pseudomonadati</taxon>
        <taxon>Pseudomonadota</taxon>
        <taxon>Alphaproteobacteria</taxon>
        <taxon>Sphingomonadales</taxon>
        <taxon>Sphingomonadaceae</taxon>
        <taxon>Sphingopyxis</taxon>
    </lineage>
</organism>
<keyword evidence="9" id="KW-0808">Transferase</keyword>
<keyword evidence="6 7" id="KW-0460">Magnesium</keyword>
<dbReference type="HAMAP" id="MF_01643">
    <property type="entry name" value="PurT"/>
    <property type="match status" value="1"/>
</dbReference>
<dbReference type="GO" id="GO:0005829">
    <property type="term" value="C:cytosol"/>
    <property type="evidence" value="ECO:0007669"/>
    <property type="project" value="TreeGrafter"/>
</dbReference>
<keyword evidence="3 7" id="KW-0547">Nucleotide-binding</keyword>
<evidence type="ECO:0000259" key="8">
    <source>
        <dbReference type="PROSITE" id="PS50975"/>
    </source>
</evidence>
<feature type="binding site" evidence="7">
    <location>
        <begin position="173"/>
        <end position="178"/>
    </location>
    <ligand>
        <name>ATP</name>
        <dbReference type="ChEBI" id="CHEBI:30616"/>
    </ligand>
</feature>
<keyword evidence="4 7" id="KW-0658">Purine biosynthesis</keyword>
<feature type="binding site" evidence="7">
    <location>
        <position position="127"/>
    </location>
    <ligand>
        <name>ATP</name>
        <dbReference type="ChEBI" id="CHEBI:30616"/>
    </ligand>
</feature>
<name>A0A0A7PD55_9SPHN</name>
<dbReference type="Gene3D" id="3.30.1490.20">
    <property type="entry name" value="ATP-grasp fold, A domain"/>
    <property type="match status" value="1"/>
</dbReference>
<accession>A0A0A7PD55</accession>
<dbReference type="SUPFAM" id="SSF52440">
    <property type="entry name" value="PreATP-grasp domain"/>
    <property type="match status" value="1"/>
</dbReference>
<dbReference type="Pfam" id="PF02222">
    <property type="entry name" value="ATP-grasp"/>
    <property type="match status" value="1"/>
</dbReference>
<evidence type="ECO:0000256" key="4">
    <source>
        <dbReference type="ARBA" id="ARBA00022755"/>
    </source>
</evidence>
<comment type="subunit">
    <text evidence="7">Homodimer.</text>
</comment>
<dbReference type="UniPathway" id="UPA00074">
    <property type="reaction ID" value="UER00127"/>
</dbReference>
<comment type="catalytic activity">
    <reaction evidence="7">
        <text>N(1)-(5-phospho-beta-D-ribosyl)glycinamide + formate + ATP = N(2)-formyl-N(1)-(5-phospho-beta-D-ribosyl)glycinamide + ADP + phosphate + H(+)</text>
        <dbReference type="Rhea" id="RHEA:24829"/>
        <dbReference type="ChEBI" id="CHEBI:15378"/>
        <dbReference type="ChEBI" id="CHEBI:15740"/>
        <dbReference type="ChEBI" id="CHEBI:30616"/>
        <dbReference type="ChEBI" id="CHEBI:43474"/>
        <dbReference type="ChEBI" id="CHEBI:143788"/>
        <dbReference type="ChEBI" id="CHEBI:147286"/>
        <dbReference type="ChEBI" id="CHEBI:456216"/>
        <dbReference type="EC" id="6.3.1.21"/>
    </reaction>
</comment>
<dbReference type="InterPro" id="IPR013815">
    <property type="entry name" value="ATP_grasp_subdomain_1"/>
</dbReference>